<evidence type="ECO:0000256" key="4">
    <source>
        <dbReference type="ARBA" id="ARBA00022692"/>
    </source>
</evidence>
<dbReference type="Gene3D" id="1.20.1510.10">
    <property type="entry name" value="Cation efflux protein transmembrane domain"/>
    <property type="match status" value="1"/>
</dbReference>
<evidence type="ECO:0000256" key="5">
    <source>
        <dbReference type="ARBA" id="ARBA00022989"/>
    </source>
</evidence>
<keyword evidence="7 9" id="KW-0472">Membrane</keyword>
<feature type="domain" description="Cation efflux protein cytoplasmic" evidence="11">
    <location>
        <begin position="254"/>
        <end position="317"/>
    </location>
</feature>
<feature type="compositionally biased region" description="Basic and acidic residues" evidence="8">
    <location>
        <begin position="19"/>
        <end position="33"/>
    </location>
</feature>
<dbReference type="PANTHER" id="PTHR11562">
    <property type="entry name" value="CATION EFFLUX PROTEIN/ ZINC TRANSPORTER"/>
    <property type="match status" value="1"/>
</dbReference>
<dbReference type="InterPro" id="IPR036837">
    <property type="entry name" value="Cation_efflux_CTD_sf"/>
</dbReference>
<dbReference type="InterPro" id="IPR058533">
    <property type="entry name" value="Cation_efflux_TM"/>
</dbReference>
<feature type="domain" description="Cation efflux protein transmembrane" evidence="10">
    <location>
        <begin position="49"/>
        <end position="240"/>
    </location>
</feature>
<dbReference type="PANTHER" id="PTHR11562:SF17">
    <property type="entry name" value="RE54080P-RELATED"/>
    <property type="match status" value="1"/>
</dbReference>
<dbReference type="Pfam" id="PF01545">
    <property type="entry name" value="Cation_efflux"/>
    <property type="match status" value="1"/>
</dbReference>
<comment type="similarity">
    <text evidence="2">Belongs to the cation diffusion facilitator (CDF) transporter (TC 2.A.4) family. SLC30A subfamily.</text>
</comment>
<evidence type="ECO:0000256" key="7">
    <source>
        <dbReference type="ARBA" id="ARBA00023136"/>
    </source>
</evidence>
<dbReference type="InterPro" id="IPR027469">
    <property type="entry name" value="Cation_efflux_TMD_sf"/>
</dbReference>
<dbReference type="Proteomes" id="UP000005143">
    <property type="component" value="Unassembled WGS sequence"/>
</dbReference>
<organism evidence="12 13">
    <name type="scientific">Patulibacter medicamentivorans</name>
    <dbReference type="NCBI Taxonomy" id="1097667"/>
    <lineage>
        <taxon>Bacteria</taxon>
        <taxon>Bacillati</taxon>
        <taxon>Actinomycetota</taxon>
        <taxon>Thermoleophilia</taxon>
        <taxon>Solirubrobacterales</taxon>
        <taxon>Patulibacteraceae</taxon>
        <taxon>Patulibacter</taxon>
    </lineage>
</organism>
<evidence type="ECO:0000259" key="10">
    <source>
        <dbReference type="Pfam" id="PF01545"/>
    </source>
</evidence>
<dbReference type="EMBL" id="AGUD01000017">
    <property type="protein sequence ID" value="EHN12604.1"/>
    <property type="molecule type" value="Genomic_DNA"/>
</dbReference>
<dbReference type="PATRIC" id="fig|1097667.3.peg.487"/>
<keyword evidence="5 9" id="KW-1133">Transmembrane helix</keyword>
<protein>
    <submittedName>
        <fullName evidence="12">Cobalt-zinc-cadmium resistance protein CzcD</fullName>
    </submittedName>
</protein>
<keyword evidence="13" id="KW-1185">Reference proteome</keyword>
<feature type="region of interest" description="Disordered" evidence="8">
    <location>
        <begin position="1"/>
        <end position="40"/>
    </location>
</feature>
<dbReference type="SUPFAM" id="SSF160240">
    <property type="entry name" value="Cation efflux protein cytoplasmic domain-like"/>
    <property type="match status" value="1"/>
</dbReference>
<evidence type="ECO:0000313" key="13">
    <source>
        <dbReference type="Proteomes" id="UP000005143"/>
    </source>
</evidence>
<reference evidence="12 13" key="1">
    <citation type="journal article" date="2013" name="Biodegradation">
        <title>Quantitative proteomic analysis of ibuprofen-degrading Patulibacter sp. strain I11.</title>
        <authorList>
            <person name="Almeida B."/>
            <person name="Kjeldal H."/>
            <person name="Lolas I."/>
            <person name="Knudsen A.D."/>
            <person name="Carvalho G."/>
            <person name="Nielsen K.L."/>
            <person name="Barreto Crespo M.T."/>
            <person name="Stensballe A."/>
            <person name="Nielsen J.L."/>
        </authorList>
    </citation>
    <scope>NUCLEOTIDE SEQUENCE [LARGE SCALE GENOMIC DNA]</scope>
    <source>
        <strain evidence="12 13">I11</strain>
    </source>
</reference>
<dbReference type="SUPFAM" id="SSF161111">
    <property type="entry name" value="Cation efflux protein transmembrane domain-like"/>
    <property type="match status" value="1"/>
</dbReference>
<name>H0E129_9ACTN</name>
<evidence type="ECO:0000256" key="1">
    <source>
        <dbReference type="ARBA" id="ARBA00004141"/>
    </source>
</evidence>
<evidence type="ECO:0000256" key="2">
    <source>
        <dbReference type="ARBA" id="ARBA00008873"/>
    </source>
</evidence>
<comment type="caution">
    <text evidence="12">The sequence shown here is derived from an EMBL/GenBank/DDBJ whole genome shotgun (WGS) entry which is preliminary data.</text>
</comment>
<evidence type="ECO:0000256" key="6">
    <source>
        <dbReference type="ARBA" id="ARBA00023065"/>
    </source>
</evidence>
<keyword evidence="3" id="KW-0813">Transport</keyword>
<evidence type="ECO:0000256" key="9">
    <source>
        <dbReference type="SAM" id="Phobius"/>
    </source>
</evidence>
<evidence type="ECO:0000256" key="8">
    <source>
        <dbReference type="SAM" id="MobiDB-lite"/>
    </source>
</evidence>
<evidence type="ECO:0000313" key="12">
    <source>
        <dbReference type="EMBL" id="EHN12604.1"/>
    </source>
</evidence>
<feature type="transmembrane region" description="Helical" evidence="9">
    <location>
        <begin position="147"/>
        <end position="171"/>
    </location>
</feature>
<feature type="transmembrane region" description="Helical" evidence="9">
    <location>
        <begin position="51"/>
        <end position="76"/>
    </location>
</feature>
<gene>
    <name evidence="12" type="ORF">PAI11_04880</name>
</gene>
<comment type="subcellular location">
    <subcellularLocation>
        <location evidence="1">Membrane</location>
        <topology evidence="1">Multi-pass membrane protein</topology>
    </subcellularLocation>
</comment>
<dbReference type="InterPro" id="IPR002524">
    <property type="entry name" value="Cation_efflux"/>
</dbReference>
<feature type="transmembrane region" description="Helical" evidence="9">
    <location>
        <begin position="111"/>
        <end position="135"/>
    </location>
</feature>
<keyword evidence="6" id="KW-0406">Ion transport</keyword>
<keyword evidence="4 9" id="KW-0812">Transmembrane</keyword>
<dbReference type="InterPro" id="IPR027470">
    <property type="entry name" value="Cation_efflux_CTD"/>
</dbReference>
<dbReference type="GO" id="GO:0005886">
    <property type="term" value="C:plasma membrane"/>
    <property type="evidence" value="ECO:0007669"/>
    <property type="project" value="TreeGrafter"/>
</dbReference>
<feature type="transmembrane region" description="Helical" evidence="9">
    <location>
        <begin position="183"/>
        <end position="205"/>
    </location>
</feature>
<dbReference type="GO" id="GO:0005385">
    <property type="term" value="F:zinc ion transmembrane transporter activity"/>
    <property type="evidence" value="ECO:0007669"/>
    <property type="project" value="TreeGrafter"/>
</dbReference>
<accession>H0E129</accession>
<dbReference type="Pfam" id="PF16916">
    <property type="entry name" value="ZT_dimer"/>
    <property type="match status" value="1"/>
</dbReference>
<dbReference type="InterPro" id="IPR050681">
    <property type="entry name" value="CDF/SLC30A"/>
</dbReference>
<sequence length="339" mass="35325">MSTPPSPAIDDETPATADADEREHAHPGHDHAGHDHHHGVSAGDDRRWITVALAITTSFMLIEVVTGLISGSLALLSDASHMLTDAAALALALGAAHLATRPANGRYTFGLARAEILSGLVNAVALLVLGLLIAIEGVRRLFDPPEIEAGLVIVVGVTGGLANLASAWALSRAQRRSMNVEGARLHVMMDLFGSLAAIVAGVAVLAGDWRIADPIASLVVAFLMLRGGVRLTRSTGRVLLEASPAGVEPPVVGRAIYEVEGVVGLHDLHVWELTTGFAALSGHVVVAVDADPDAIRERVQRMLHERFEIDHATLQVERGDASGCEGCAGTLHGPTLGAG</sequence>
<evidence type="ECO:0000256" key="3">
    <source>
        <dbReference type="ARBA" id="ARBA00022448"/>
    </source>
</evidence>
<evidence type="ECO:0000259" key="11">
    <source>
        <dbReference type="Pfam" id="PF16916"/>
    </source>
</evidence>
<dbReference type="NCBIfam" id="TIGR01297">
    <property type="entry name" value="CDF"/>
    <property type="match status" value="1"/>
</dbReference>
<feature type="transmembrane region" description="Helical" evidence="9">
    <location>
        <begin position="211"/>
        <end position="229"/>
    </location>
</feature>
<proteinExistence type="inferred from homology"/>
<dbReference type="RefSeq" id="WP_007570509.1">
    <property type="nucleotide sequence ID" value="NZ_AGUD01000017.1"/>
</dbReference>
<dbReference type="OrthoDB" id="9809646at2"/>
<dbReference type="AlphaFoldDB" id="H0E129"/>